<gene>
    <name evidence="1" type="ORF">WMY93_025552</name>
</gene>
<dbReference type="EMBL" id="JBBPFD010000019">
    <property type="protein sequence ID" value="KAK7885931.1"/>
    <property type="molecule type" value="Genomic_DNA"/>
</dbReference>
<name>A0AAW0MUZ9_9GOBI</name>
<reference evidence="2" key="1">
    <citation type="submission" date="2024-04" db="EMBL/GenBank/DDBJ databases">
        <title>Salinicola lusitanus LLJ914,a marine bacterium isolated from the Okinawa Trough.</title>
        <authorList>
            <person name="Li J."/>
        </authorList>
    </citation>
    <scope>NUCLEOTIDE SEQUENCE [LARGE SCALE GENOMIC DNA]</scope>
</reference>
<keyword evidence="2" id="KW-1185">Reference proteome</keyword>
<organism evidence="1 2">
    <name type="scientific">Mugilogobius chulae</name>
    <name type="common">yellowstripe goby</name>
    <dbReference type="NCBI Taxonomy" id="88201"/>
    <lineage>
        <taxon>Eukaryota</taxon>
        <taxon>Metazoa</taxon>
        <taxon>Chordata</taxon>
        <taxon>Craniata</taxon>
        <taxon>Vertebrata</taxon>
        <taxon>Euteleostomi</taxon>
        <taxon>Actinopterygii</taxon>
        <taxon>Neopterygii</taxon>
        <taxon>Teleostei</taxon>
        <taxon>Neoteleostei</taxon>
        <taxon>Acanthomorphata</taxon>
        <taxon>Gobiaria</taxon>
        <taxon>Gobiiformes</taxon>
        <taxon>Gobioidei</taxon>
        <taxon>Gobiidae</taxon>
        <taxon>Gobionellinae</taxon>
        <taxon>Mugilogobius</taxon>
    </lineage>
</organism>
<evidence type="ECO:0000313" key="2">
    <source>
        <dbReference type="Proteomes" id="UP001460270"/>
    </source>
</evidence>
<sequence>MLQTCREELSQRLTEKTEEITETLQNGRHTSERGPGPVRVLGSVWRRSAPQWLNELYNSRVVSADLVRRPKQGMPSWVPNTYFTSHSGVRVTLDNGKQYLIHKGPGYGKASDTVVTDARHMSNKWQVKKTENFGGSRTVGDMVKAGGSRYSILRGKHCHTAAKNMMRLGRRRRH</sequence>
<dbReference type="AlphaFoldDB" id="A0AAW0MUZ9"/>
<proteinExistence type="predicted"/>
<comment type="caution">
    <text evidence="1">The sequence shown here is derived from an EMBL/GenBank/DDBJ whole genome shotgun (WGS) entry which is preliminary data.</text>
</comment>
<dbReference type="Proteomes" id="UP001460270">
    <property type="component" value="Unassembled WGS sequence"/>
</dbReference>
<protein>
    <submittedName>
        <fullName evidence="1">Uncharacterized protein</fullName>
    </submittedName>
</protein>
<evidence type="ECO:0000313" key="1">
    <source>
        <dbReference type="EMBL" id="KAK7885931.1"/>
    </source>
</evidence>
<accession>A0AAW0MUZ9</accession>